<dbReference type="SMART" id="SM00481">
    <property type="entry name" value="POLIIIAc"/>
    <property type="match status" value="1"/>
</dbReference>
<dbReference type="InterPro" id="IPR029460">
    <property type="entry name" value="DNAPol_HHH"/>
</dbReference>
<evidence type="ECO:0000256" key="8">
    <source>
        <dbReference type="ARBA" id="ARBA00049244"/>
    </source>
</evidence>
<accession>A0A1J4U0J4</accession>
<evidence type="ECO:0000256" key="5">
    <source>
        <dbReference type="ARBA" id="ARBA00022695"/>
    </source>
</evidence>
<evidence type="ECO:0000256" key="7">
    <source>
        <dbReference type="ARBA" id="ARBA00022932"/>
    </source>
</evidence>
<keyword evidence="5" id="KW-0548">Nucleotidyltransferase</keyword>
<comment type="caution">
    <text evidence="10">The sequence shown here is derived from an EMBL/GenBank/DDBJ whole genome shotgun (WGS) entry which is preliminary data.</text>
</comment>
<organism evidence="10 11">
    <name type="scientific">Candidatus Kuenenbacteria bacterium CG1_02_38_13</name>
    <dbReference type="NCBI Taxonomy" id="1805235"/>
    <lineage>
        <taxon>Bacteria</taxon>
        <taxon>Candidatus Kueneniibacteriota</taxon>
    </lineage>
</organism>
<dbReference type="InterPro" id="IPR004805">
    <property type="entry name" value="DnaE2/DnaE/PolC"/>
</dbReference>
<dbReference type="InterPro" id="IPR011708">
    <property type="entry name" value="DNA_pol3_alpha_NTPase_dom"/>
</dbReference>
<dbReference type="GO" id="GO:0005737">
    <property type="term" value="C:cytoplasm"/>
    <property type="evidence" value="ECO:0007669"/>
    <property type="project" value="UniProtKB-SubCell"/>
</dbReference>
<dbReference type="GO" id="GO:0008408">
    <property type="term" value="F:3'-5' exonuclease activity"/>
    <property type="evidence" value="ECO:0007669"/>
    <property type="project" value="InterPro"/>
</dbReference>
<dbReference type="CDD" id="cd12113">
    <property type="entry name" value="PHP_PolIIIA_DnaE3"/>
    <property type="match status" value="1"/>
</dbReference>
<dbReference type="GO" id="GO:0006260">
    <property type="term" value="P:DNA replication"/>
    <property type="evidence" value="ECO:0007669"/>
    <property type="project" value="UniProtKB-KW"/>
</dbReference>
<sequence>MKFTHLHVHSHYSLLDGLSKIDELLDKCQELGMDSIALTDHGAMYGIVEFYQKAKDRGIKPIIGLEAYLAIESRFLKRPHIDDERWHLTLLAKNKIGYQNLIKLATSGHLEGFYYKPRIDKELLRQYSNGLIALSGCLEGEIPRLLANKNFKKAEKAALEYQEIFGKENFYLEIMDHPNLPQINPDIINLSKKHKIPLVATNDSHYLNSEDAEAQDILLCIQTNKKIIDKERLTMADGDYSLRSPERMIKSFKDTPEAIENTQKIVEQCDFELELGKTKLPDFKPPKNYTPDSYLEKLSKAGIKKRYSKLTRKITDRLNYELKIIKETGFAPYFLIVQDFVNWAKKNKIVVGPGRGSAAGSIVSYALNITDVDPLNYDLLFERFLNPERISMPDIDLDFADHRRDEVIDYVREKYGQDHVAQIITFGTMAARAAVRDAGRAMGLPYSLCDQTAKMIQASSNLKDALSNTKELEKLYHENKDVQKLLNMAQKLEGVVRHASTHACGVVITAEPIDNLVPRQHPSQDDKTIITQYEMHSIEDLGLLKMDFLGLKNLTVIENTLNSIPKTINLAEISLTDKKTFKLLQSIQTVGVFQLESAGMRRYLKQLKPSQVEDIIAMVALYRPGPMDLIPDFIAGKHGLKKIHYLHPKLKPILKNTYGIAVYQEQVLQIARDLAGFSLGEADVLRKAVGKKIKELLDQQKDKFIQGCLKNKISENIAKKLFSFIEPFARYGFNKAHATCYAIIGYQTAYLKAHYPVQFMASLLTADQNNMDRVAIDIEECKNLKINILAPDINESKQGFTVIDNNNIRFGLNAIKNVGRNIVDEIVKKAPFKSLEDFIERVESKDLNKKSLEALIKVGALDQFGERNRLLHNLEQILIYARETQRAKTQGQSSLFADLKTSLQLKLEDIKPASKKQRLIWEKELLGLYVSEHPLEEYKDYFNQRAITIKDLSLSLMGQDIRIGGVINKIKKIITKAGQTMLFVDIEDLTGKIEVIVFPRILEQNTEVWQEDKLVLIKGVLNNRDNSLKMICNRVEEVG</sequence>
<dbReference type="AlphaFoldDB" id="A0A1J4U0J4"/>
<dbReference type="Gene3D" id="3.20.20.140">
    <property type="entry name" value="Metal-dependent hydrolases"/>
    <property type="match status" value="1"/>
</dbReference>
<dbReference type="EMBL" id="MNVB01000067">
    <property type="protein sequence ID" value="OIO16166.1"/>
    <property type="molecule type" value="Genomic_DNA"/>
</dbReference>
<evidence type="ECO:0000256" key="3">
    <source>
        <dbReference type="ARBA" id="ARBA00019114"/>
    </source>
</evidence>
<dbReference type="InterPro" id="IPR016195">
    <property type="entry name" value="Pol/histidinol_Pase-like"/>
</dbReference>
<evidence type="ECO:0000256" key="6">
    <source>
        <dbReference type="ARBA" id="ARBA00022705"/>
    </source>
</evidence>
<dbReference type="Pfam" id="PF01336">
    <property type="entry name" value="tRNA_anti-codon"/>
    <property type="match status" value="1"/>
</dbReference>
<dbReference type="InterPro" id="IPR003141">
    <property type="entry name" value="Pol/His_phosphatase_N"/>
</dbReference>
<protein>
    <recommendedName>
        <fullName evidence="3">DNA polymerase III subunit alpha</fullName>
        <ecNumber evidence="2">2.7.7.7</ecNumber>
    </recommendedName>
</protein>
<dbReference type="InterPro" id="IPR004365">
    <property type="entry name" value="NA-bd_OB_tRNA"/>
</dbReference>
<keyword evidence="6" id="KW-0235">DNA replication</keyword>
<dbReference type="InterPro" id="IPR012340">
    <property type="entry name" value="NA-bd_OB-fold"/>
</dbReference>
<dbReference type="Pfam" id="PF17657">
    <property type="entry name" value="DNA_pol3_finger"/>
    <property type="match status" value="1"/>
</dbReference>
<name>A0A1J4U0J4_9BACT</name>
<dbReference type="NCBIfam" id="NF005298">
    <property type="entry name" value="PRK06826.1"/>
    <property type="match status" value="1"/>
</dbReference>
<dbReference type="Pfam" id="PF14579">
    <property type="entry name" value="HHH_6"/>
    <property type="match status" value="1"/>
</dbReference>
<dbReference type="SUPFAM" id="SSF89550">
    <property type="entry name" value="PHP domain-like"/>
    <property type="match status" value="1"/>
</dbReference>
<dbReference type="Pfam" id="PF02811">
    <property type="entry name" value="PHP"/>
    <property type="match status" value="1"/>
</dbReference>
<reference evidence="10 11" key="1">
    <citation type="journal article" date="2016" name="Environ. Microbiol.">
        <title>Genomic resolution of a cold subsurface aquifer community provides metabolic insights for novel microbes adapted to high CO concentrations.</title>
        <authorList>
            <person name="Probst A.J."/>
            <person name="Castelle C.J."/>
            <person name="Singh A."/>
            <person name="Brown C.T."/>
            <person name="Anantharaman K."/>
            <person name="Sharon I."/>
            <person name="Hug L.A."/>
            <person name="Burstein D."/>
            <person name="Emerson J.B."/>
            <person name="Thomas B.C."/>
            <person name="Banfield J.F."/>
        </authorList>
    </citation>
    <scope>NUCLEOTIDE SEQUENCE [LARGE SCALE GENOMIC DNA]</scope>
    <source>
        <strain evidence="10">CG1_02_38_13</strain>
    </source>
</reference>
<feature type="domain" description="Polymerase/histidinol phosphatase N-terminal" evidence="9">
    <location>
        <begin position="4"/>
        <end position="71"/>
    </location>
</feature>
<dbReference type="Gene3D" id="2.40.50.140">
    <property type="entry name" value="Nucleic acid-binding proteins"/>
    <property type="match status" value="1"/>
</dbReference>
<comment type="catalytic activity">
    <reaction evidence="8">
        <text>DNA(n) + a 2'-deoxyribonucleoside 5'-triphosphate = DNA(n+1) + diphosphate</text>
        <dbReference type="Rhea" id="RHEA:22508"/>
        <dbReference type="Rhea" id="RHEA-COMP:17339"/>
        <dbReference type="Rhea" id="RHEA-COMP:17340"/>
        <dbReference type="ChEBI" id="CHEBI:33019"/>
        <dbReference type="ChEBI" id="CHEBI:61560"/>
        <dbReference type="ChEBI" id="CHEBI:173112"/>
        <dbReference type="EC" id="2.7.7.7"/>
    </reaction>
</comment>
<evidence type="ECO:0000256" key="2">
    <source>
        <dbReference type="ARBA" id="ARBA00012417"/>
    </source>
</evidence>
<dbReference type="InterPro" id="IPR041931">
    <property type="entry name" value="DNA_pol3_alpha_thumb_dom"/>
</dbReference>
<comment type="subcellular location">
    <subcellularLocation>
        <location evidence="1">Cytoplasm</location>
    </subcellularLocation>
</comment>
<evidence type="ECO:0000313" key="10">
    <source>
        <dbReference type="EMBL" id="OIO16166.1"/>
    </source>
</evidence>
<dbReference type="InterPro" id="IPR004013">
    <property type="entry name" value="PHP_dom"/>
</dbReference>
<dbReference type="Pfam" id="PF07733">
    <property type="entry name" value="DNA_pol3_alpha"/>
    <property type="match status" value="1"/>
</dbReference>
<dbReference type="GO" id="GO:0003676">
    <property type="term" value="F:nucleic acid binding"/>
    <property type="evidence" value="ECO:0007669"/>
    <property type="project" value="InterPro"/>
</dbReference>
<gene>
    <name evidence="10" type="ORF">AUJ29_03165</name>
</gene>
<dbReference type="Gene3D" id="1.10.150.870">
    <property type="match status" value="1"/>
</dbReference>
<proteinExistence type="predicted"/>
<dbReference type="PANTHER" id="PTHR32294:SF0">
    <property type="entry name" value="DNA POLYMERASE III SUBUNIT ALPHA"/>
    <property type="match status" value="1"/>
</dbReference>
<keyword evidence="7" id="KW-0239">DNA-directed DNA polymerase</keyword>
<dbReference type="Gene3D" id="1.10.10.1600">
    <property type="entry name" value="Bacterial DNA polymerase III alpha subunit, thumb domain"/>
    <property type="match status" value="1"/>
</dbReference>
<dbReference type="CDD" id="cd04485">
    <property type="entry name" value="DnaE_OBF"/>
    <property type="match status" value="1"/>
</dbReference>
<dbReference type="EC" id="2.7.7.7" evidence="2"/>
<dbReference type="NCBIfam" id="TIGR00594">
    <property type="entry name" value="polc"/>
    <property type="match status" value="1"/>
</dbReference>
<dbReference type="InterPro" id="IPR040982">
    <property type="entry name" value="DNA_pol3_finger"/>
</dbReference>
<dbReference type="PANTHER" id="PTHR32294">
    <property type="entry name" value="DNA POLYMERASE III SUBUNIT ALPHA"/>
    <property type="match status" value="1"/>
</dbReference>
<evidence type="ECO:0000313" key="11">
    <source>
        <dbReference type="Proteomes" id="UP000182465"/>
    </source>
</evidence>
<dbReference type="NCBIfam" id="NF004226">
    <property type="entry name" value="PRK05673.1"/>
    <property type="match status" value="1"/>
</dbReference>
<dbReference type="Proteomes" id="UP000182465">
    <property type="component" value="Unassembled WGS sequence"/>
</dbReference>
<evidence type="ECO:0000256" key="4">
    <source>
        <dbReference type="ARBA" id="ARBA00022679"/>
    </source>
</evidence>
<evidence type="ECO:0000256" key="1">
    <source>
        <dbReference type="ARBA" id="ARBA00004496"/>
    </source>
</evidence>
<evidence type="ECO:0000259" key="9">
    <source>
        <dbReference type="SMART" id="SM00481"/>
    </source>
</evidence>
<keyword evidence="4" id="KW-0808">Transferase</keyword>
<dbReference type="GO" id="GO:0003887">
    <property type="term" value="F:DNA-directed DNA polymerase activity"/>
    <property type="evidence" value="ECO:0007669"/>
    <property type="project" value="UniProtKB-KW"/>
</dbReference>